<proteinExistence type="predicted"/>
<evidence type="ECO:0000313" key="1">
    <source>
        <dbReference type="EMBL" id="KAJ1115967.1"/>
    </source>
</evidence>
<reference evidence="1" key="1">
    <citation type="journal article" date="2022" name="bioRxiv">
        <title>Sequencing and chromosome-scale assembly of the giantPleurodeles waltlgenome.</title>
        <authorList>
            <person name="Brown T."/>
            <person name="Elewa A."/>
            <person name="Iarovenko S."/>
            <person name="Subramanian E."/>
            <person name="Araus A.J."/>
            <person name="Petzold A."/>
            <person name="Susuki M."/>
            <person name="Suzuki K.-i.T."/>
            <person name="Hayashi T."/>
            <person name="Toyoda A."/>
            <person name="Oliveira C."/>
            <person name="Osipova E."/>
            <person name="Leigh N.D."/>
            <person name="Simon A."/>
            <person name="Yun M.H."/>
        </authorList>
    </citation>
    <scope>NUCLEOTIDE SEQUENCE</scope>
    <source>
        <strain evidence="1">20211129_DDA</strain>
        <tissue evidence="1">Liver</tissue>
    </source>
</reference>
<accession>A0AAV7NMT8</accession>
<dbReference type="EMBL" id="JANPWB010000012">
    <property type="protein sequence ID" value="KAJ1115967.1"/>
    <property type="molecule type" value="Genomic_DNA"/>
</dbReference>
<protein>
    <submittedName>
        <fullName evidence="1">Uncharacterized protein</fullName>
    </submittedName>
</protein>
<evidence type="ECO:0000313" key="2">
    <source>
        <dbReference type="Proteomes" id="UP001066276"/>
    </source>
</evidence>
<keyword evidence="2" id="KW-1185">Reference proteome</keyword>
<comment type="caution">
    <text evidence="1">The sequence shown here is derived from an EMBL/GenBank/DDBJ whole genome shotgun (WGS) entry which is preliminary data.</text>
</comment>
<gene>
    <name evidence="1" type="ORF">NDU88_004187</name>
</gene>
<sequence>MLGSGLPALGRVSSERCSGQARSVEAMNRPLRFRPAHRSIDAQALRPNKGGGGLAVLMLLVDVPAQGKGGLQKPGTTFLGVAGLVVAEVFLELLREGGGGSGEEKRFSLERKSFLGAMGRVAGVGMGVEEEDVVVGESSLVSLGAGAWAGGCREVDGCWVGACLRLSGLEAGVTDTLGEDTGDVYMAVGVVTARVRTGLEGVLVMGVLADGGVHAGVSVDVTGREEGDEEVGDTEEVVAVGMSASGCCLGECLCVLWCLCLDELPLGVEVCAGWSVGVDGIGRGTGEWDWVEAVRRGRLETGTIAAVSAEARALNDRCWAA</sequence>
<organism evidence="1 2">
    <name type="scientific">Pleurodeles waltl</name>
    <name type="common">Iberian ribbed newt</name>
    <dbReference type="NCBI Taxonomy" id="8319"/>
    <lineage>
        <taxon>Eukaryota</taxon>
        <taxon>Metazoa</taxon>
        <taxon>Chordata</taxon>
        <taxon>Craniata</taxon>
        <taxon>Vertebrata</taxon>
        <taxon>Euteleostomi</taxon>
        <taxon>Amphibia</taxon>
        <taxon>Batrachia</taxon>
        <taxon>Caudata</taxon>
        <taxon>Salamandroidea</taxon>
        <taxon>Salamandridae</taxon>
        <taxon>Pleurodelinae</taxon>
        <taxon>Pleurodeles</taxon>
    </lineage>
</organism>
<dbReference type="AlphaFoldDB" id="A0AAV7NMT8"/>
<name>A0AAV7NMT8_PLEWA</name>
<dbReference type="Proteomes" id="UP001066276">
    <property type="component" value="Chromosome 8"/>
</dbReference>